<name>A0A0S4LG76_9BACT</name>
<comment type="subunit">
    <text evidence="5">Homodimer.</text>
</comment>
<feature type="binding site" evidence="10">
    <location>
        <position position="128"/>
    </location>
    <ligand>
        <name>L-histidine</name>
        <dbReference type="ChEBI" id="CHEBI:57595"/>
    </ligand>
</feature>
<dbReference type="InterPro" id="IPR004516">
    <property type="entry name" value="HisRS/HisZ"/>
</dbReference>
<gene>
    <name evidence="9" type="primary">hisZ</name>
    <name evidence="12" type="ORF">COMA2_240047</name>
</gene>
<keyword evidence="13" id="KW-1185">Reference proteome</keyword>
<evidence type="ECO:0000256" key="8">
    <source>
        <dbReference type="ARBA" id="ARBA00025246"/>
    </source>
</evidence>
<feature type="binding site" evidence="10">
    <location>
        <position position="288"/>
    </location>
    <ligand>
        <name>L-histidine</name>
        <dbReference type="ChEBI" id="CHEBI:57595"/>
    </ligand>
</feature>
<evidence type="ECO:0000256" key="7">
    <source>
        <dbReference type="ARBA" id="ARBA00022490"/>
    </source>
</evidence>
<evidence type="ECO:0000313" key="12">
    <source>
        <dbReference type="EMBL" id="CUS36593.1"/>
    </source>
</evidence>
<evidence type="ECO:0000256" key="3">
    <source>
        <dbReference type="ARBA" id="ARBA00005539"/>
    </source>
</evidence>
<sequence length="464" mass="50631">MASAPPVRRASSGQLPSLREHSLVPVGMATILPEAARQVRHLEAELLAYCNRFGYDEIILPTFEYLDVLTPGLEPTLLENSYKIVDRTTGRILLLRPDVTAQIARSVAMGMVGASFPLRLSYRATVFRYEPEHAGRDREIFQVGAELIGADDVSADSEIIILLIECLRQVGLRSFKISLGHVGFFKGLLVRAGLSPEGRKRAEQAAARKDLPRLAEVLSQEGVTKRSAHRILDALELCGQADVLSKGRALAKGERPLVQALDRLAQVYQVLCETGYQETILLDLGEFRGFDYYDGIVFDVFTDGIGVELGGGGRYDHLIGRFGRNLPSTGFALSVDRLFRGLNLSDRTQSEGPKVLVVAPVELPTRLISVAQQLRRAGIRTVQRTVDPSGRNLLSAAMTAGFDANINTIIVVGANRSKPDQVVVLHPSDRRGVAGSLGRAHLRKRTVSIEGLIASLRLDLEGVA</sequence>
<dbReference type="SUPFAM" id="SSF55681">
    <property type="entry name" value="Class II aaRS and biotin synthetases"/>
    <property type="match status" value="1"/>
</dbReference>
<keyword evidence="9" id="KW-0368">Histidine biosynthesis</keyword>
<organism evidence="12 13">
    <name type="scientific">Candidatus Nitrospira nitrificans</name>
    <dbReference type="NCBI Taxonomy" id="1742973"/>
    <lineage>
        <taxon>Bacteria</taxon>
        <taxon>Pseudomonadati</taxon>
        <taxon>Nitrospirota</taxon>
        <taxon>Nitrospiria</taxon>
        <taxon>Nitrospirales</taxon>
        <taxon>Nitrospiraceae</taxon>
        <taxon>Nitrospira</taxon>
    </lineage>
</organism>
<evidence type="ECO:0000256" key="1">
    <source>
        <dbReference type="ARBA" id="ARBA00004496"/>
    </source>
</evidence>
<dbReference type="InterPro" id="IPR004517">
    <property type="entry name" value="HisZ"/>
</dbReference>
<dbReference type="AlphaFoldDB" id="A0A0S4LG76"/>
<dbReference type="PANTHER" id="PTHR43707">
    <property type="entry name" value="HISTIDYL-TRNA SYNTHETASE"/>
    <property type="match status" value="1"/>
</dbReference>
<evidence type="ECO:0000256" key="6">
    <source>
        <dbReference type="ARBA" id="ARBA00020397"/>
    </source>
</evidence>
<dbReference type="InterPro" id="IPR045864">
    <property type="entry name" value="aa-tRNA-synth_II/BPL/LPL"/>
</dbReference>
<dbReference type="NCBIfam" id="TIGR00443">
    <property type="entry name" value="hisZ_biosyn_reg"/>
    <property type="match status" value="1"/>
</dbReference>
<dbReference type="GO" id="GO:0005737">
    <property type="term" value="C:cytoplasm"/>
    <property type="evidence" value="ECO:0007669"/>
    <property type="project" value="UniProtKB-SubCell"/>
</dbReference>
<reference evidence="13" key="1">
    <citation type="submission" date="2015-10" db="EMBL/GenBank/DDBJ databases">
        <authorList>
            <person name="Luecker S."/>
            <person name="Luecker S."/>
        </authorList>
    </citation>
    <scope>NUCLEOTIDE SEQUENCE [LARGE SCALE GENOMIC DNA]</scope>
</reference>
<keyword evidence="7 9" id="KW-0963">Cytoplasm</keyword>
<dbReference type="GO" id="GO:0004821">
    <property type="term" value="F:histidine-tRNA ligase activity"/>
    <property type="evidence" value="ECO:0007669"/>
    <property type="project" value="TreeGrafter"/>
</dbReference>
<keyword evidence="9" id="KW-0028">Amino-acid biosynthesis</keyword>
<dbReference type="Pfam" id="PF13393">
    <property type="entry name" value="tRNA-synt_His"/>
    <property type="match status" value="1"/>
</dbReference>
<comment type="subcellular location">
    <subcellularLocation>
        <location evidence="1 9">Cytoplasm</location>
    </subcellularLocation>
</comment>
<dbReference type="Gene3D" id="3.30.930.10">
    <property type="entry name" value="Bira Bifunctional Protein, Domain 2"/>
    <property type="match status" value="1"/>
</dbReference>
<dbReference type="UniPathway" id="UPA00031">
    <property type="reaction ID" value="UER00006"/>
</dbReference>
<dbReference type="CDD" id="cd00773">
    <property type="entry name" value="HisRS-like_core"/>
    <property type="match status" value="1"/>
</dbReference>
<feature type="binding site" evidence="10">
    <location>
        <begin position="98"/>
        <end position="100"/>
    </location>
    <ligand>
        <name>L-histidine</name>
        <dbReference type="ChEBI" id="CHEBI:57595"/>
    </ligand>
</feature>
<dbReference type="GO" id="GO:0000105">
    <property type="term" value="P:L-histidine biosynthetic process"/>
    <property type="evidence" value="ECO:0007669"/>
    <property type="project" value="UniProtKB-UniRule"/>
</dbReference>
<evidence type="ECO:0000313" key="13">
    <source>
        <dbReference type="Proteomes" id="UP000198736"/>
    </source>
</evidence>
<dbReference type="PIRSF" id="PIRSF001549">
    <property type="entry name" value="His-tRNA_synth"/>
    <property type="match status" value="1"/>
</dbReference>
<feature type="binding site" evidence="10">
    <location>
        <position position="142"/>
    </location>
    <ligand>
        <name>L-histidine</name>
        <dbReference type="ChEBI" id="CHEBI:57595"/>
    </ligand>
</feature>
<dbReference type="InterPro" id="IPR041715">
    <property type="entry name" value="HisRS-like_core"/>
</dbReference>
<dbReference type="STRING" id="1742973.COMA2_240047"/>
<dbReference type="OrthoDB" id="9769617at2"/>
<accession>A0A0S4LG76</accession>
<feature type="binding site" evidence="10">
    <location>
        <position position="146"/>
    </location>
    <ligand>
        <name>L-histidine</name>
        <dbReference type="ChEBI" id="CHEBI:57595"/>
    </ligand>
</feature>
<evidence type="ECO:0000256" key="9">
    <source>
        <dbReference type="HAMAP-Rule" id="MF_00125"/>
    </source>
</evidence>
<comment type="miscellaneous">
    <text evidence="9">This function is generally fulfilled by the C-terminal part of HisG, which is missing in some bacteria such as this one.</text>
</comment>
<protein>
    <recommendedName>
        <fullName evidence="6 9">ATP phosphoribosyltransferase regulatory subunit</fullName>
    </recommendedName>
</protein>
<dbReference type="HAMAP" id="MF_00125">
    <property type="entry name" value="HisZ"/>
    <property type="match status" value="1"/>
</dbReference>
<proteinExistence type="inferred from homology"/>
<dbReference type="PANTHER" id="PTHR43707:SF1">
    <property type="entry name" value="HISTIDINE--TRNA LIGASE, MITOCHONDRIAL-RELATED"/>
    <property type="match status" value="1"/>
</dbReference>
<comment type="similarity">
    <text evidence="3 9">Belongs to the class-II aminoacyl-tRNA synthetase family. HisZ subfamily.</text>
</comment>
<dbReference type="EMBL" id="CZPZ01000017">
    <property type="protein sequence ID" value="CUS36593.1"/>
    <property type="molecule type" value="Genomic_DNA"/>
</dbReference>
<comment type="pathway">
    <text evidence="2 9">Amino-acid biosynthesis; L-histidine biosynthesis; L-histidine from 5-phospho-alpha-D-ribose 1-diphosphate: step 1/9.</text>
</comment>
<evidence type="ECO:0000256" key="4">
    <source>
        <dbReference type="ARBA" id="ARBA00011496"/>
    </source>
</evidence>
<dbReference type="PROSITE" id="PS50862">
    <property type="entry name" value="AA_TRNA_LIGASE_II"/>
    <property type="match status" value="1"/>
</dbReference>
<evidence type="ECO:0000256" key="10">
    <source>
        <dbReference type="PIRSR" id="PIRSR001549-1"/>
    </source>
</evidence>
<evidence type="ECO:0000259" key="11">
    <source>
        <dbReference type="PROSITE" id="PS50862"/>
    </source>
</evidence>
<dbReference type="GO" id="GO:0006427">
    <property type="term" value="P:histidyl-tRNA aminoacylation"/>
    <property type="evidence" value="ECO:0007669"/>
    <property type="project" value="TreeGrafter"/>
</dbReference>
<keyword evidence="12" id="KW-0808">Transferase</keyword>
<keyword evidence="12" id="KW-0328">Glycosyltransferase</keyword>
<comment type="subunit">
    <text evidence="4 9">Heteromultimer composed of HisG and HisZ subunits.</text>
</comment>
<dbReference type="InterPro" id="IPR006195">
    <property type="entry name" value="aa-tRNA-synth_II"/>
</dbReference>
<feature type="domain" description="Aminoacyl-transfer RNA synthetases class-II family profile" evidence="11">
    <location>
        <begin position="52"/>
        <end position="360"/>
    </location>
</feature>
<evidence type="ECO:0000256" key="5">
    <source>
        <dbReference type="ARBA" id="ARBA00011738"/>
    </source>
</evidence>
<evidence type="ECO:0000256" key="2">
    <source>
        <dbReference type="ARBA" id="ARBA00004667"/>
    </source>
</evidence>
<comment type="function">
    <text evidence="8 9">Required for the first step of histidine biosynthesis. May allow the feedback regulation of ATP phosphoribosyltransferase activity by histidine.</text>
</comment>
<dbReference type="Proteomes" id="UP000198736">
    <property type="component" value="Unassembled WGS sequence"/>
</dbReference>
<feature type="binding site" evidence="10">
    <location>
        <begin position="292"/>
        <end position="293"/>
    </location>
    <ligand>
        <name>L-histidine</name>
        <dbReference type="ChEBI" id="CHEBI:57595"/>
    </ligand>
</feature>
<dbReference type="GO" id="GO:0016757">
    <property type="term" value="F:glycosyltransferase activity"/>
    <property type="evidence" value="ECO:0007669"/>
    <property type="project" value="UniProtKB-KW"/>
</dbReference>